<keyword evidence="6" id="KW-1185">Reference proteome</keyword>
<dbReference type="AlphaFoldDB" id="A0AAE3MFV8"/>
<dbReference type="NCBIfam" id="TIGR03517">
    <property type="entry name" value="GldM_gliding"/>
    <property type="match status" value="1"/>
</dbReference>
<name>A0AAE3MFV8_9BACT</name>
<dbReference type="EMBL" id="JAPDPI010000029">
    <property type="protein sequence ID" value="MCW3806774.1"/>
    <property type="molecule type" value="Genomic_DNA"/>
</dbReference>
<dbReference type="Pfam" id="PF12080">
    <property type="entry name" value="GldM_4th"/>
    <property type="match status" value="1"/>
</dbReference>
<evidence type="ECO:0000259" key="3">
    <source>
        <dbReference type="Pfam" id="PF21601"/>
    </source>
</evidence>
<feature type="domain" description="Gliding motility-associated protein GldM N-terminal" evidence="2">
    <location>
        <begin position="33"/>
        <end position="225"/>
    </location>
</feature>
<protein>
    <submittedName>
        <fullName evidence="5">Gliding motility protein GldM</fullName>
    </submittedName>
</protein>
<feature type="domain" description="Gliding motility-associated protein GldM second immunoglobulin-like" evidence="4">
    <location>
        <begin position="330"/>
        <end position="412"/>
    </location>
</feature>
<accession>A0AAE3MFV8</accession>
<organism evidence="5 6">
    <name type="scientific">Plebeiibacterium marinum</name>
    <dbReference type="NCBI Taxonomy" id="2992111"/>
    <lineage>
        <taxon>Bacteria</taxon>
        <taxon>Pseudomonadati</taxon>
        <taxon>Bacteroidota</taxon>
        <taxon>Bacteroidia</taxon>
        <taxon>Marinilabiliales</taxon>
        <taxon>Marinilabiliaceae</taxon>
        <taxon>Plebeiibacterium</taxon>
    </lineage>
</organism>
<gene>
    <name evidence="5" type="primary">gldM</name>
    <name evidence="5" type="ORF">OM074_14150</name>
</gene>
<evidence type="ECO:0000313" key="5">
    <source>
        <dbReference type="EMBL" id="MCW3806774.1"/>
    </source>
</evidence>
<comment type="caution">
    <text evidence="5">The sequence shown here is derived from an EMBL/GenBank/DDBJ whole genome shotgun (WGS) entry which is preliminary data.</text>
</comment>
<evidence type="ECO:0000259" key="1">
    <source>
        <dbReference type="Pfam" id="PF12080"/>
    </source>
</evidence>
<dbReference type="Pfam" id="PF21601">
    <property type="entry name" value="GldM_2nd"/>
    <property type="match status" value="1"/>
</dbReference>
<dbReference type="InterPro" id="IPR019859">
    <property type="entry name" value="Motility-assoc_prot_GldM"/>
</dbReference>
<dbReference type="Pfam" id="PF21602">
    <property type="entry name" value="GldM_3rd"/>
    <property type="match status" value="1"/>
</dbReference>
<dbReference type="InterPro" id="IPR048406">
    <property type="entry name" value="GldM_Ig-like-2"/>
</dbReference>
<sequence>MSGGNCPETPRQKMIGMMYLFLTAMLALNVSGELLQAFKSMDEGFVQTRETVERKNHVLYGQFKAANSNNPGKAGAAWNEANVIKDAADSLVNHIQDLKVLIVQTADGPEATPSNYTSGSNQDIAPQIMITEKNAERSKELKRRINEYKDVLLKYLDENNPNDTTFISAYTSIFNTDPIKGEKDVEKSWESTKFEHVPLSASLAYLSKIQGDVRNAETDMVANLYAGIDKDSYKFTDMMSVVKPFKTTVLEGETYKAELYMAAYDPNIVPEIEIDGKRLTEVSDGKGILELKKPVGEHKWSGYIKMPTPDGSDLIPWPVEGEFQVVKPNAVISPTKMNVFYEALENPVDISVPGVASDKLDIRMTNVSKKKKGAGYIVTPQAGSAGKRSIISVYATIDGKSKFIGKQEFRIKRVPDPIPVVAGKSGGKISKNLLAAQKAVFAEMKDFDFELKYDVTRFTVSVLKGGYIVDAISKSNIFTDEQKDLISTMNRGQKVQIEDIRAKGPDGRTRSLGTITFVLD</sequence>
<dbReference type="InterPro" id="IPR022720">
    <property type="entry name" value="Motility-assoc_prot_GldM_N"/>
</dbReference>
<evidence type="ECO:0000259" key="2">
    <source>
        <dbReference type="Pfam" id="PF12081"/>
    </source>
</evidence>
<feature type="domain" description="Gliding motility-associated protein GldM C-terminal" evidence="1">
    <location>
        <begin position="415"/>
        <end position="515"/>
    </location>
</feature>
<dbReference type="InterPro" id="IPR022719">
    <property type="entry name" value="Motility-assoc_prot_GldM_C"/>
</dbReference>
<reference evidence="5" key="1">
    <citation type="submission" date="2022-10" db="EMBL/GenBank/DDBJ databases">
        <authorList>
            <person name="Yu W.X."/>
        </authorList>
    </citation>
    <scope>NUCLEOTIDE SEQUENCE</scope>
    <source>
        <strain evidence="5">D04</strain>
    </source>
</reference>
<evidence type="ECO:0000259" key="4">
    <source>
        <dbReference type="Pfam" id="PF21602"/>
    </source>
</evidence>
<dbReference type="InterPro" id="IPR048405">
    <property type="entry name" value="GldM_Ig-like-1"/>
</dbReference>
<proteinExistence type="predicted"/>
<evidence type="ECO:0000313" key="6">
    <source>
        <dbReference type="Proteomes" id="UP001207408"/>
    </source>
</evidence>
<dbReference type="Pfam" id="PF12081">
    <property type="entry name" value="GldM_1st"/>
    <property type="match status" value="1"/>
</dbReference>
<feature type="domain" description="Gliding motility-associated protein GldM first immunoglobulin-like" evidence="3">
    <location>
        <begin position="230"/>
        <end position="327"/>
    </location>
</feature>
<dbReference type="Proteomes" id="UP001207408">
    <property type="component" value="Unassembled WGS sequence"/>
</dbReference>
<dbReference type="RefSeq" id="WP_301200518.1">
    <property type="nucleotide sequence ID" value="NZ_JAPDPI010000029.1"/>
</dbReference>